<dbReference type="Proteomes" id="UP000607435">
    <property type="component" value="Unassembled WGS sequence"/>
</dbReference>
<organism evidence="1 2">
    <name type="scientific">Winogradskyella echinorum</name>
    <dbReference type="NCBI Taxonomy" id="538189"/>
    <lineage>
        <taxon>Bacteria</taxon>
        <taxon>Pseudomonadati</taxon>
        <taxon>Bacteroidota</taxon>
        <taxon>Flavobacteriia</taxon>
        <taxon>Flavobacteriales</taxon>
        <taxon>Flavobacteriaceae</taxon>
        <taxon>Winogradskyella</taxon>
    </lineage>
</organism>
<dbReference type="SUPFAM" id="SSF158446">
    <property type="entry name" value="IVS-encoded protein-like"/>
    <property type="match status" value="1"/>
</dbReference>
<reference evidence="1 2" key="1">
    <citation type="submission" date="2020-08" db="EMBL/GenBank/DDBJ databases">
        <title>Winogradskyella ouciana sp. nov., isolated from the hadal seawater of the Mariana Trench.</title>
        <authorList>
            <person name="He X."/>
        </authorList>
    </citation>
    <scope>NUCLEOTIDE SEQUENCE [LARGE SCALE GENOMIC DNA]</scope>
    <source>
        <strain evidence="1 2">KCTC 22026</strain>
    </source>
</reference>
<sequence>MKIYSFEKLEVWKESVELVKSIYLITESFPKEEKFGLISQLRRASISISSNLAEGTSRKTQKDKAHFTTISFSSAMEVLNQLIIGKDLGFISENDYILARTKIEKITNMLNALRNYQLNK</sequence>
<evidence type="ECO:0000313" key="1">
    <source>
        <dbReference type="EMBL" id="MBC3847784.1"/>
    </source>
</evidence>
<name>A0ABR6Y517_9FLAO</name>
<comment type="caution">
    <text evidence="1">The sequence shown here is derived from an EMBL/GenBank/DDBJ whole genome shotgun (WGS) entry which is preliminary data.</text>
</comment>
<keyword evidence="2" id="KW-1185">Reference proteome</keyword>
<dbReference type="PANTHER" id="PTHR38471">
    <property type="entry name" value="FOUR HELIX BUNDLE PROTEIN"/>
    <property type="match status" value="1"/>
</dbReference>
<gene>
    <name evidence="1" type="ORF">H6H04_15405</name>
</gene>
<dbReference type="InterPro" id="IPR012657">
    <property type="entry name" value="23S_rRNA-intervening_sequence"/>
</dbReference>
<evidence type="ECO:0000313" key="2">
    <source>
        <dbReference type="Proteomes" id="UP000607435"/>
    </source>
</evidence>
<dbReference type="InterPro" id="IPR036583">
    <property type="entry name" value="23S_rRNA_IVS_sf"/>
</dbReference>
<proteinExistence type="predicted"/>
<dbReference type="PANTHER" id="PTHR38471:SF2">
    <property type="entry name" value="FOUR HELIX BUNDLE PROTEIN"/>
    <property type="match status" value="1"/>
</dbReference>
<dbReference type="Gene3D" id="1.20.1440.60">
    <property type="entry name" value="23S rRNA-intervening sequence"/>
    <property type="match status" value="1"/>
</dbReference>
<accession>A0ABR6Y517</accession>
<dbReference type="CDD" id="cd16377">
    <property type="entry name" value="23S_rRNA_IVP_like"/>
    <property type="match status" value="1"/>
</dbReference>
<dbReference type="Pfam" id="PF05635">
    <property type="entry name" value="23S_rRNA_IVP"/>
    <property type="match status" value="1"/>
</dbReference>
<dbReference type="RefSeq" id="WP_186846886.1">
    <property type="nucleotide sequence ID" value="NZ_JACOME010000006.1"/>
</dbReference>
<protein>
    <submittedName>
        <fullName evidence="1">Four helix bundle protein</fullName>
    </submittedName>
</protein>
<dbReference type="NCBIfam" id="TIGR02436">
    <property type="entry name" value="four helix bundle protein"/>
    <property type="match status" value="1"/>
</dbReference>
<dbReference type="EMBL" id="JACOME010000006">
    <property type="protein sequence ID" value="MBC3847784.1"/>
    <property type="molecule type" value="Genomic_DNA"/>
</dbReference>